<organism evidence="4 5">
    <name type="scientific">Pyronema omphalodes (strain CBS 100304)</name>
    <name type="common">Pyronema confluens</name>
    <dbReference type="NCBI Taxonomy" id="1076935"/>
    <lineage>
        <taxon>Eukaryota</taxon>
        <taxon>Fungi</taxon>
        <taxon>Dikarya</taxon>
        <taxon>Ascomycota</taxon>
        <taxon>Pezizomycotina</taxon>
        <taxon>Pezizomycetes</taxon>
        <taxon>Pezizales</taxon>
        <taxon>Pyronemataceae</taxon>
        <taxon>Pyronema</taxon>
    </lineage>
</organism>
<dbReference type="OMA" id="WKRREHQ"/>
<dbReference type="GO" id="GO:0031416">
    <property type="term" value="C:NatB complex"/>
    <property type="evidence" value="ECO:0007669"/>
    <property type="project" value="TreeGrafter"/>
</dbReference>
<gene>
    <name evidence="4" type="ORF">PCON_03736</name>
</gene>
<accession>U4LVD2</accession>
<feature type="region of interest" description="Disordered" evidence="3">
    <location>
        <begin position="284"/>
        <end position="303"/>
    </location>
</feature>
<dbReference type="EMBL" id="HF936539">
    <property type="protein sequence ID" value="CCX34472.1"/>
    <property type="molecule type" value="Genomic_DNA"/>
</dbReference>
<name>U4LVD2_PYROM</name>
<evidence type="ECO:0000256" key="2">
    <source>
        <dbReference type="SAM" id="Coils"/>
    </source>
</evidence>
<keyword evidence="5" id="KW-1185">Reference proteome</keyword>
<dbReference type="Pfam" id="PF09797">
    <property type="entry name" value="NatB_MDM20"/>
    <property type="match status" value="1"/>
</dbReference>
<dbReference type="Proteomes" id="UP000018144">
    <property type="component" value="Unassembled WGS sequence"/>
</dbReference>
<dbReference type="PANTHER" id="PTHR22767">
    <property type="entry name" value="N-TERMINAL ACETYLTRANSFERASE-RELATED"/>
    <property type="match status" value="1"/>
</dbReference>
<evidence type="ECO:0000256" key="1">
    <source>
        <dbReference type="ARBA" id="ARBA00006298"/>
    </source>
</evidence>
<dbReference type="InterPro" id="IPR019183">
    <property type="entry name" value="NAA25_NatB_aux_su"/>
</dbReference>
<dbReference type="OrthoDB" id="1874341at2759"/>
<dbReference type="AlphaFoldDB" id="U4LVD2"/>
<dbReference type="PANTHER" id="PTHR22767:SF3">
    <property type="entry name" value="N-ALPHA-ACETYLTRANSFERASE 25, NATB AUXILIARY SUBUNIT"/>
    <property type="match status" value="1"/>
</dbReference>
<reference evidence="4 5" key="1">
    <citation type="journal article" date="2013" name="PLoS Genet.">
        <title>The genome and development-dependent transcriptomes of Pyronema confluens: a window into fungal evolution.</title>
        <authorList>
            <person name="Traeger S."/>
            <person name="Altegoer F."/>
            <person name="Freitag M."/>
            <person name="Gabaldon T."/>
            <person name="Kempken F."/>
            <person name="Kumar A."/>
            <person name="Marcet-Houben M."/>
            <person name="Poggeler S."/>
            <person name="Stajich J.E."/>
            <person name="Nowrousian M."/>
        </authorList>
    </citation>
    <scope>NUCLEOTIDE SEQUENCE [LARGE SCALE GENOMIC DNA]</scope>
    <source>
        <strain evidence="5">CBS 100304</strain>
        <tissue evidence="4">Vegetative mycelium</tissue>
    </source>
</reference>
<proteinExistence type="inferred from homology"/>
<evidence type="ECO:0000313" key="5">
    <source>
        <dbReference type="Proteomes" id="UP000018144"/>
    </source>
</evidence>
<evidence type="ECO:0000256" key="3">
    <source>
        <dbReference type="SAM" id="MobiDB-lite"/>
    </source>
</evidence>
<dbReference type="STRING" id="1076935.U4LVD2"/>
<keyword evidence="2" id="KW-0175">Coiled coil</keyword>
<comment type="similarity">
    <text evidence="1">Belongs to the MDM20/NAA25 family.</text>
</comment>
<evidence type="ECO:0000313" key="4">
    <source>
        <dbReference type="EMBL" id="CCX34472.1"/>
    </source>
</evidence>
<dbReference type="eggNOG" id="KOG2053">
    <property type="taxonomic scope" value="Eukaryota"/>
</dbReference>
<protein>
    <submittedName>
        <fullName evidence="4">Similar to N-terminal acetyltransferase B complex subunit arm1 acc. no. Q9Y809</fullName>
    </submittedName>
</protein>
<keyword evidence="4" id="KW-0808">Transferase</keyword>
<feature type="coiled-coil region" evidence="2">
    <location>
        <begin position="853"/>
        <end position="880"/>
    </location>
</feature>
<sequence length="928" mass="102424">MSIADNRKNQLVWEQLELGAPKQALQLCNRRLKKGEKSESLLVLKAFVLTNISTPTTTEEALQIARSLSDRTPPTQSVDTLRLLSRVWSNLGPVYAEEGTKLWDRAVKSQPQNEELAKEWFWGMVRVLDWQGAQKAAMNLQKTYPKRREYFFWAVVSCLLLHNSLPVDSPQRKMFGTLAYRMIAKARDDTPANISAIPARAIQTSQEVNLLLELLPYVAPGDAAKESLDVLNSKNLGVDSVIGRSDWWGLARKRLDLLEETRDWRALFNSCGSLLPKPEDAVVTEGNGEAKKEDGAAPPAQGRGDDWRVWDGFVTAAGKLYDDGDKSVAKESLDKILAHRKTLPTGSSRHGDLALVKFASLFHDKNDGPEGTPTLLEALQEYFVNTGNKSCTFEDTQKYLEMLEDCEKMDFIKFVEGKLESLPEANEKQKIDRVAYTINYYKLFYLLTISPLSTASDATTKTISAFVTDTLNVYVSALSLGSSLLVTDDQYGDDAALLCVMGLVRLYTLSPSNQAPLYQSIHILEILLRNSKHNYQALLILVRLYLLIGAVGSAFDVYPRLNIKQVQNDTLAHYLLTRVSSLLPNDARSAALLRDAGGIYESSRVQTPKMLQLAFEKGGYSRMMGFIEFSERIEGSVCRSMWEIELRRLARLSPGYPDDVEVTEIGYKGTVSDNRDFAVVIDCDSSTVGPFEKSFRPGPTPGENWARAFNAAEKVIQLLAAAKENNGSLGENVNAGNEFSTKITSALETGGATKEFTSAEMSYLALVRAIAELVSAAATKDGAKVTKTIDDINNDLYPKTLEGVAPETPAWSLLHSLWMAKDAAVVCELLGRFLGAVKGFKPAVPKPSVNALLEAAKKRRKDLVAQAEAAQKLLEDEDATQILVDSVLQEEGVGSVLRKDGGVFGGVESVAENVKRLRDSIVRCFESL</sequence>
<dbReference type="GO" id="GO:0016740">
    <property type="term" value="F:transferase activity"/>
    <property type="evidence" value="ECO:0007669"/>
    <property type="project" value="UniProtKB-KW"/>
</dbReference>